<protein>
    <submittedName>
        <fullName evidence="1">DUF4071 domain-containing protein</fullName>
    </submittedName>
</protein>
<dbReference type="Pfam" id="PF20308">
    <property type="entry name" value="TPR-S"/>
    <property type="match status" value="1"/>
</dbReference>
<accession>A0A931HDZ6</accession>
<gene>
    <name evidence="1" type="ORF">I5E68_15500</name>
</gene>
<sequence>MTSPMLIRIRQVARAGDTMRAWRMFGEAGLHGSLVPEALSLKGRLLKDRAQRSKGAARARLLREAHDAYRQAAGDRRATYPLINAATIACLNGDNAQAEALARHVLDLLASGDHEPETRYWLGATAAEALLLLGDTQGCRKALAEAVALAPDAWEDQAATLSQLRAILAVKGLDSALLDGFGPPPSLYFSGIILLADREDAVRAELAAVLEEVTPASVHGALAAGVDILIAERALARGAELHVVLPGSIGTFRETSVTPFGAHWLPRFDALLEQAHSVTCLDPQAPVSRAGIDEAARVAMGLAIRSADALAGEALALRAARKGDALSRSHEAWRARGLPHREVLLDHPAPVPRGGLGVNVVRTVLASLAPFPPGVAGQALALAEAGHHLALFEDPAKAMALAAQVLALDPDARLGLDTRSTLPDADLHIVGKQAGVLARGAMPGEVCAPWPQAAAFDLVAPQYRFETGGEIVTALGDIPVGRYLRSESA</sequence>
<dbReference type="AlphaFoldDB" id="A0A931HDZ6"/>
<organism evidence="1 2">
    <name type="scientific">Novosphingobium aureum</name>
    <dbReference type="NCBI Taxonomy" id="2792964"/>
    <lineage>
        <taxon>Bacteria</taxon>
        <taxon>Pseudomonadati</taxon>
        <taxon>Pseudomonadota</taxon>
        <taxon>Alphaproteobacteria</taxon>
        <taxon>Sphingomonadales</taxon>
        <taxon>Sphingomonadaceae</taxon>
        <taxon>Novosphingobium</taxon>
    </lineage>
</organism>
<comment type="caution">
    <text evidence="1">The sequence shown here is derived from an EMBL/GenBank/DDBJ whole genome shotgun (WGS) entry which is preliminary data.</text>
</comment>
<dbReference type="EMBL" id="JADZGI010000002">
    <property type="protein sequence ID" value="MBH0114350.1"/>
    <property type="molecule type" value="Genomic_DNA"/>
</dbReference>
<evidence type="ECO:0000313" key="2">
    <source>
        <dbReference type="Proteomes" id="UP000617634"/>
    </source>
</evidence>
<keyword evidence="2" id="KW-1185">Reference proteome</keyword>
<dbReference type="RefSeq" id="WP_197165577.1">
    <property type="nucleotide sequence ID" value="NZ_JADZGI010000002.1"/>
</dbReference>
<dbReference type="Proteomes" id="UP000617634">
    <property type="component" value="Unassembled WGS sequence"/>
</dbReference>
<evidence type="ECO:0000313" key="1">
    <source>
        <dbReference type="EMBL" id="MBH0114350.1"/>
    </source>
</evidence>
<name>A0A931HDZ6_9SPHN</name>
<reference evidence="1" key="1">
    <citation type="submission" date="2020-11" db="EMBL/GenBank/DDBJ databases">
        <title>Novosphingobium aureum sp. nov., a marine bacterium isolated from sediment of a salt flat.</title>
        <authorList>
            <person name="Yoo Y."/>
            <person name="Kim J.-J."/>
        </authorList>
    </citation>
    <scope>NUCLEOTIDE SEQUENCE</scope>
    <source>
        <strain evidence="1">YJ-S2-02</strain>
    </source>
</reference>
<dbReference type="InterPro" id="IPR046880">
    <property type="entry name" value="TPR-S"/>
</dbReference>
<proteinExistence type="predicted"/>